<reference evidence="2" key="1">
    <citation type="submission" date="2020-11" db="EMBL/GenBank/DDBJ databases">
        <authorList>
            <consortium name="DOE Joint Genome Institute"/>
            <person name="Ahrendt S."/>
            <person name="Riley R."/>
            <person name="Andreopoulos W."/>
            <person name="Labutti K."/>
            <person name="Pangilinan J."/>
            <person name="Ruiz-Duenas F.J."/>
            <person name="Barrasa J.M."/>
            <person name="Sanchez-Garcia M."/>
            <person name="Camarero S."/>
            <person name="Miyauchi S."/>
            <person name="Serrano A."/>
            <person name="Linde D."/>
            <person name="Babiker R."/>
            <person name="Drula E."/>
            <person name="Ayuso-Fernandez I."/>
            <person name="Pacheco R."/>
            <person name="Padilla G."/>
            <person name="Ferreira P."/>
            <person name="Barriuso J."/>
            <person name="Kellner H."/>
            <person name="Castanera R."/>
            <person name="Alfaro M."/>
            <person name="Ramirez L."/>
            <person name="Pisabarro A.G."/>
            <person name="Kuo A."/>
            <person name="Tritt A."/>
            <person name="Lipzen A."/>
            <person name="He G."/>
            <person name="Yan M."/>
            <person name="Ng V."/>
            <person name="Cullen D."/>
            <person name="Martin F."/>
            <person name="Rosso M.-N."/>
            <person name="Henrissat B."/>
            <person name="Hibbett D."/>
            <person name="Martinez A.T."/>
            <person name="Grigoriev I.V."/>
        </authorList>
    </citation>
    <scope>NUCLEOTIDE SEQUENCE</scope>
    <source>
        <strain evidence="2">CBS 247.69</strain>
    </source>
</reference>
<name>A0A9P6CI39_9AGAR</name>
<dbReference type="Proteomes" id="UP000807353">
    <property type="component" value="Unassembled WGS sequence"/>
</dbReference>
<dbReference type="OrthoDB" id="27483at2759"/>
<dbReference type="PANTHER" id="PTHR33099:SF14">
    <property type="entry name" value="PROLYL 4-HYDROXYLASE ALPHA SUBUNIT FE(2+) 2OG DIOXYGENASE DOMAIN-CONTAINING PROTEIN"/>
    <property type="match status" value="1"/>
</dbReference>
<evidence type="ECO:0000313" key="3">
    <source>
        <dbReference type="Proteomes" id="UP000807353"/>
    </source>
</evidence>
<dbReference type="Gene3D" id="2.60.120.620">
    <property type="entry name" value="q2cbj1_9rhob like domain"/>
    <property type="match status" value="1"/>
</dbReference>
<accession>A0A9P6CI39</accession>
<proteinExistence type="predicted"/>
<organism evidence="2 3">
    <name type="scientific">Collybia nuda</name>
    <dbReference type="NCBI Taxonomy" id="64659"/>
    <lineage>
        <taxon>Eukaryota</taxon>
        <taxon>Fungi</taxon>
        <taxon>Dikarya</taxon>
        <taxon>Basidiomycota</taxon>
        <taxon>Agaricomycotina</taxon>
        <taxon>Agaricomycetes</taxon>
        <taxon>Agaricomycetidae</taxon>
        <taxon>Agaricales</taxon>
        <taxon>Tricholomatineae</taxon>
        <taxon>Clitocybaceae</taxon>
        <taxon>Collybia</taxon>
    </lineage>
</organism>
<comment type="caution">
    <text evidence="2">The sequence shown here is derived from an EMBL/GenBank/DDBJ whole genome shotgun (WGS) entry which is preliminary data.</text>
</comment>
<dbReference type="InterPro" id="IPR044862">
    <property type="entry name" value="Pro_4_hyd_alph_FE2OG_OXY"/>
</dbReference>
<dbReference type="Pfam" id="PF13640">
    <property type="entry name" value="2OG-FeII_Oxy_3"/>
    <property type="match status" value="1"/>
</dbReference>
<gene>
    <name evidence="2" type="ORF">BDZ94DRAFT_1319067</name>
</gene>
<keyword evidence="3" id="KW-1185">Reference proteome</keyword>
<dbReference type="PANTHER" id="PTHR33099">
    <property type="entry name" value="FE2OG DIOXYGENASE DOMAIN-CONTAINING PROTEIN"/>
    <property type="match status" value="1"/>
</dbReference>
<evidence type="ECO:0000313" key="2">
    <source>
        <dbReference type="EMBL" id="KAF9466897.1"/>
    </source>
</evidence>
<evidence type="ECO:0000259" key="1">
    <source>
        <dbReference type="Pfam" id="PF13640"/>
    </source>
</evidence>
<dbReference type="EMBL" id="MU150239">
    <property type="protein sequence ID" value="KAF9466897.1"/>
    <property type="molecule type" value="Genomic_DNA"/>
</dbReference>
<dbReference type="AlphaFoldDB" id="A0A9P6CI39"/>
<protein>
    <recommendedName>
        <fullName evidence="1">Prolyl 4-hydroxylase alpha subunit Fe(2+) 2OG dioxygenase domain-containing protein</fullName>
    </recommendedName>
</protein>
<sequence length="435" mass="47811">MTITTSIAPLKASIMRKPPFCTGTIPLLPGNAVVFYKRGLQSNCVDLSRATENDLDSLVQACVPATVGVDQCDVLDESYRKAGKIDFADFAAKFDVDQGGIVDRIRAQLLAGLDESKPIRTELSKLNVYGKGSFFKAHKDTPRSDKMFGTLVVVYPTPHEGGTLLMRHSGQEWSFDSAEAVQQHEQGHPVVAYAAFYSDVEHEVTEIQSGHRVTLTYNLYFESKNRPPLSPAITPIAPDDRVFERALMTALEDPQFLPKGGILGFGLTFMYPVSPETTTLNKLVSRLKGSDAVIKRVCDHLSLNVSLKAIYQDCDTSEYSQSVMVDEIRDIEDWRVDKDVATVLRGSYFGGKIIHDFGTPPPKDWNGEPVVGAVEILWVTPLTPHAHFKSPYIAYGNEAAFACIYGDVCLVAQVGPVGRRATKEGLKTKNSGLAY</sequence>
<feature type="domain" description="Prolyl 4-hydroxylase alpha subunit Fe(2+) 2OG dioxygenase" evidence="1">
    <location>
        <begin position="125"/>
        <end position="219"/>
    </location>
</feature>